<feature type="signal peptide" evidence="1">
    <location>
        <begin position="1"/>
        <end position="18"/>
    </location>
</feature>
<keyword evidence="1" id="KW-0732">Signal</keyword>
<sequence length="163" mass="19018">MQALITLLILTLAMPTIATSPMANLPMNVPDLRSEYFLFNHTHEYPSDKRRAKGECRCVKSERRPQRQYQPATPEFATSRCCMFPFIDPVKIQNTIKCTGLWNKREFTWFDDCCLGYGTHERQCGDFEYKGKKLKTLEVSPEDWRRRTGWNQDYPLAPGAMNL</sequence>
<name>A0A5N6YUU4_9EURO</name>
<evidence type="ECO:0000313" key="2">
    <source>
        <dbReference type="EMBL" id="KAE8348868.1"/>
    </source>
</evidence>
<evidence type="ECO:0000313" key="3">
    <source>
        <dbReference type="Proteomes" id="UP000327118"/>
    </source>
</evidence>
<proteinExistence type="predicted"/>
<accession>A0A5N6YUU4</accession>
<organism evidence="2 3">
    <name type="scientific">Aspergillus coremiiformis</name>
    <dbReference type="NCBI Taxonomy" id="138285"/>
    <lineage>
        <taxon>Eukaryota</taxon>
        <taxon>Fungi</taxon>
        <taxon>Dikarya</taxon>
        <taxon>Ascomycota</taxon>
        <taxon>Pezizomycotina</taxon>
        <taxon>Eurotiomycetes</taxon>
        <taxon>Eurotiomycetidae</taxon>
        <taxon>Eurotiales</taxon>
        <taxon>Aspergillaceae</taxon>
        <taxon>Aspergillus</taxon>
        <taxon>Aspergillus subgen. Circumdati</taxon>
    </lineage>
</organism>
<dbReference type="Proteomes" id="UP000327118">
    <property type="component" value="Unassembled WGS sequence"/>
</dbReference>
<evidence type="ECO:0000256" key="1">
    <source>
        <dbReference type="SAM" id="SignalP"/>
    </source>
</evidence>
<protein>
    <submittedName>
        <fullName evidence="2">Uncharacterized protein</fullName>
    </submittedName>
</protein>
<reference evidence="3" key="1">
    <citation type="submission" date="2019-04" db="EMBL/GenBank/DDBJ databases">
        <title>Friends and foes A comparative genomics studyof 23 Aspergillus species from section Flavi.</title>
        <authorList>
            <consortium name="DOE Joint Genome Institute"/>
            <person name="Kjaerbolling I."/>
            <person name="Vesth T."/>
            <person name="Frisvad J.C."/>
            <person name="Nybo J.L."/>
            <person name="Theobald S."/>
            <person name="Kildgaard S."/>
            <person name="Isbrandt T."/>
            <person name="Kuo A."/>
            <person name="Sato A."/>
            <person name="Lyhne E.K."/>
            <person name="Kogle M.E."/>
            <person name="Wiebenga A."/>
            <person name="Kun R.S."/>
            <person name="Lubbers R.J."/>
            <person name="Makela M.R."/>
            <person name="Barry K."/>
            <person name="Chovatia M."/>
            <person name="Clum A."/>
            <person name="Daum C."/>
            <person name="Haridas S."/>
            <person name="He G."/>
            <person name="LaButti K."/>
            <person name="Lipzen A."/>
            <person name="Mondo S."/>
            <person name="Riley R."/>
            <person name="Salamov A."/>
            <person name="Simmons B.A."/>
            <person name="Magnuson J.K."/>
            <person name="Henrissat B."/>
            <person name="Mortensen U.H."/>
            <person name="Larsen T.O."/>
            <person name="Devries R.P."/>
            <person name="Grigoriev I.V."/>
            <person name="Machida M."/>
            <person name="Baker S.E."/>
            <person name="Andersen M.R."/>
        </authorList>
    </citation>
    <scope>NUCLEOTIDE SEQUENCE [LARGE SCALE GENOMIC DNA]</scope>
    <source>
        <strain evidence="3">CBS 553.77</strain>
    </source>
</reference>
<gene>
    <name evidence="2" type="ORF">BDV28DRAFT_142542</name>
</gene>
<dbReference type="AlphaFoldDB" id="A0A5N6YUU4"/>
<feature type="chain" id="PRO_5024924468" evidence="1">
    <location>
        <begin position="19"/>
        <end position="163"/>
    </location>
</feature>
<dbReference type="EMBL" id="ML739385">
    <property type="protein sequence ID" value="KAE8348868.1"/>
    <property type="molecule type" value="Genomic_DNA"/>
</dbReference>
<keyword evidence="3" id="KW-1185">Reference proteome</keyword>